<dbReference type="Pfam" id="PF02636">
    <property type="entry name" value="Methyltransf_28"/>
    <property type="match status" value="1"/>
</dbReference>
<proteinExistence type="inferred from homology"/>
<keyword evidence="12" id="KW-1185">Reference proteome</keyword>
<dbReference type="PANTHER" id="PTHR12049">
    <property type="entry name" value="PROTEIN ARGININE METHYLTRANSFERASE NDUFAF7, MITOCHONDRIAL"/>
    <property type="match status" value="1"/>
</dbReference>
<name>A0A210PW02_MIZYE</name>
<dbReference type="Gene3D" id="3.40.50.12710">
    <property type="match status" value="1"/>
</dbReference>
<comment type="caution">
    <text evidence="11">The sequence shown here is derived from an EMBL/GenBank/DDBJ whole genome shotgun (WGS) entry which is preliminary data.</text>
</comment>
<evidence type="ECO:0000313" key="11">
    <source>
        <dbReference type="EMBL" id="OWF40654.1"/>
    </source>
</evidence>
<accession>A0A210PW02</accession>
<evidence type="ECO:0000256" key="9">
    <source>
        <dbReference type="RuleBase" id="RU364114"/>
    </source>
</evidence>
<keyword evidence="11" id="KW-0830">Ubiquinone</keyword>
<evidence type="ECO:0000256" key="10">
    <source>
        <dbReference type="SAM" id="MobiDB-lite"/>
    </source>
</evidence>
<comment type="subcellular location">
    <subcellularLocation>
        <location evidence="1 9">Mitochondrion</location>
    </subcellularLocation>
</comment>
<dbReference type="GO" id="GO:0032981">
    <property type="term" value="P:mitochondrial respiratory chain complex I assembly"/>
    <property type="evidence" value="ECO:0007669"/>
    <property type="project" value="TreeGrafter"/>
</dbReference>
<keyword evidence="4 9" id="KW-0808">Transferase</keyword>
<dbReference type="GO" id="GO:0032259">
    <property type="term" value="P:methylation"/>
    <property type="evidence" value="ECO:0007669"/>
    <property type="project" value="UniProtKB-KW"/>
</dbReference>
<evidence type="ECO:0000256" key="3">
    <source>
        <dbReference type="ARBA" id="ARBA00022603"/>
    </source>
</evidence>
<evidence type="ECO:0000313" key="12">
    <source>
        <dbReference type="Proteomes" id="UP000242188"/>
    </source>
</evidence>
<dbReference type="InterPro" id="IPR029063">
    <property type="entry name" value="SAM-dependent_MTases_sf"/>
</dbReference>
<evidence type="ECO:0000256" key="6">
    <source>
        <dbReference type="ARBA" id="ARBA00023128"/>
    </source>
</evidence>
<dbReference type="Proteomes" id="UP000242188">
    <property type="component" value="Unassembled WGS sequence"/>
</dbReference>
<dbReference type="EMBL" id="NEDP02005457">
    <property type="protein sequence ID" value="OWF40654.1"/>
    <property type="molecule type" value="Genomic_DNA"/>
</dbReference>
<dbReference type="InterPro" id="IPR003788">
    <property type="entry name" value="NDUFAF7"/>
</dbReference>
<sequence length="437" mass="49316">MRLYRLLRVAQRYSHRRCFCSATQSQPPDLKKYLTARIAANGPMSVAEYMKEVLTNPISGYYMHKNVIGRDGDFITSPEVSQMFGELLGIWCINEWVKAGMPPTFQLVELGPGRGTLADDMLRTFAQFPTFGDKVSLHMVEISPKLSQQQEEKLTGNPGTEVEADVGSAEPPYKTVKSRHGPEVKWYKDLREVPEGFSCYIAHEFFDALPIFKFHKTQEGWREVLVDLNTSKSNEDEVATSQSDSDFRYVIAGGPTFPARAFLKHIQPEDPRNHLEVSPVGGVVISELAKRIAEEGGFSLIIDYGHNGDKTDTFRAFKNHKQHDALKDPGTADLTADVDFSYLRSMAESKVKVFGPVTQKDFLHNMGILARLQMLMNNCKDEKRSKILLSEYEMLTHPDKMGSRFQFLALLSGDDDDKDYVPSGFINPSEHEVNNSE</sequence>
<comment type="similarity">
    <text evidence="2 9">Belongs to the NDUFAF7 family.</text>
</comment>
<dbReference type="SUPFAM" id="SSF53335">
    <property type="entry name" value="S-adenosyl-L-methionine-dependent methyltransferases"/>
    <property type="match status" value="1"/>
</dbReference>
<dbReference type="InterPro" id="IPR038375">
    <property type="entry name" value="NDUFAF7_sf"/>
</dbReference>
<dbReference type="OrthoDB" id="438553at2759"/>
<dbReference type="STRING" id="6573.A0A210PW02"/>
<reference evidence="11 12" key="1">
    <citation type="journal article" date="2017" name="Nat. Ecol. Evol.">
        <title>Scallop genome provides insights into evolution of bilaterian karyotype and development.</title>
        <authorList>
            <person name="Wang S."/>
            <person name="Zhang J."/>
            <person name="Jiao W."/>
            <person name="Li J."/>
            <person name="Xun X."/>
            <person name="Sun Y."/>
            <person name="Guo X."/>
            <person name="Huan P."/>
            <person name="Dong B."/>
            <person name="Zhang L."/>
            <person name="Hu X."/>
            <person name="Sun X."/>
            <person name="Wang J."/>
            <person name="Zhao C."/>
            <person name="Wang Y."/>
            <person name="Wang D."/>
            <person name="Huang X."/>
            <person name="Wang R."/>
            <person name="Lv J."/>
            <person name="Li Y."/>
            <person name="Zhang Z."/>
            <person name="Liu B."/>
            <person name="Lu W."/>
            <person name="Hui Y."/>
            <person name="Liang J."/>
            <person name="Zhou Z."/>
            <person name="Hou R."/>
            <person name="Li X."/>
            <person name="Liu Y."/>
            <person name="Li H."/>
            <person name="Ning X."/>
            <person name="Lin Y."/>
            <person name="Zhao L."/>
            <person name="Xing Q."/>
            <person name="Dou J."/>
            <person name="Li Y."/>
            <person name="Mao J."/>
            <person name="Guo H."/>
            <person name="Dou H."/>
            <person name="Li T."/>
            <person name="Mu C."/>
            <person name="Jiang W."/>
            <person name="Fu Q."/>
            <person name="Fu X."/>
            <person name="Miao Y."/>
            <person name="Liu J."/>
            <person name="Yu Q."/>
            <person name="Li R."/>
            <person name="Liao H."/>
            <person name="Li X."/>
            <person name="Kong Y."/>
            <person name="Jiang Z."/>
            <person name="Chourrout D."/>
            <person name="Li R."/>
            <person name="Bao Z."/>
        </authorList>
    </citation>
    <scope>NUCLEOTIDE SEQUENCE [LARGE SCALE GENOMIC DNA]</scope>
    <source>
        <strain evidence="11 12">PY_sf001</strain>
    </source>
</reference>
<gene>
    <name evidence="11" type="ORF">KP79_PYT09888</name>
</gene>
<dbReference type="FunFam" id="3.40.50.12710:FF:000001">
    <property type="entry name" value="Protein arginine methyltransferase NDUFAF7"/>
    <property type="match status" value="1"/>
</dbReference>
<evidence type="ECO:0000256" key="8">
    <source>
        <dbReference type="ARBA" id="ARBA00054758"/>
    </source>
</evidence>
<comment type="catalytic activity">
    <reaction evidence="7 9">
        <text>L-arginyl-[protein] + 2 S-adenosyl-L-methionine = N(omega),N(omega)'-dimethyl-L-arginyl-[protein] + 2 S-adenosyl-L-homocysteine + 2 H(+)</text>
        <dbReference type="Rhea" id="RHEA:48108"/>
        <dbReference type="Rhea" id="RHEA-COMP:10532"/>
        <dbReference type="Rhea" id="RHEA-COMP:11992"/>
        <dbReference type="ChEBI" id="CHEBI:15378"/>
        <dbReference type="ChEBI" id="CHEBI:29965"/>
        <dbReference type="ChEBI" id="CHEBI:57856"/>
        <dbReference type="ChEBI" id="CHEBI:59789"/>
        <dbReference type="ChEBI" id="CHEBI:88221"/>
        <dbReference type="EC" id="2.1.1.320"/>
    </reaction>
</comment>
<evidence type="ECO:0000256" key="5">
    <source>
        <dbReference type="ARBA" id="ARBA00022946"/>
    </source>
</evidence>
<dbReference type="GO" id="GO:0005739">
    <property type="term" value="C:mitochondrion"/>
    <property type="evidence" value="ECO:0007669"/>
    <property type="project" value="UniProtKB-SubCell"/>
</dbReference>
<dbReference type="AlphaFoldDB" id="A0A210PW02"/>
<dbReference type="PANTHER" id="PTHR12049:SF7">
    <property type="entry name" value="PROTEIN ARGININE METHYLTRANSFERASE NDUFAF7, MITOCHONDRIAL"/>
    <property type="match status" value="1"/>
</dbReference>
<protein>
    <recommendedName>
        <fullName evidence="9">Protein arginine methyltransferase NDUFAF7</fullName>
        <ecNumber evidence="9">2.1.1.320</ecNumber>
    </recommendedName>
</protein>
<evidence type="ECO:0000256" key="4">
    <source>
        <dbReference type="ARBA" id="ARBA00022679"/>
    </source>
</evidence>
<dbReference type="EC" id="2.1.1.320" evidence="9"/>
<keyword evidence="6 9" id="KW-0496">Mitochondrion</keyword>
<organism evidence="11 12">
    <name type="scientific">Mizuhopecten yessoensis</name>
    <name type="common">Japanese scallop</name>
    <name type="synonym">Patinopecten yessoensis</name>
    <dbReference type="NCBI Taxonomy" id="6573"/>
    <lineage>
        <taxon>Eukaryota</taxon>
        <taxon>Metazoa</taxon>
        <taxon>Spiralia</taxon>
        <taxon>Lophotrochozoa</taxon>
        <taxon>Mollusca</taxon>
        <taxon>Bivalvia</taxon>
        <taxon>Autobranchia</taxon>
        <taxon>Pteriomorphia</taxon>
        <taxon>Pectinida</taxon>
        <taxon>Pectinoidea</taxon>
        <taxon>Pectinidae</taxon>
        <taxon>Mizuhopecten</taxon>
    </lineage>
</organism>
<keyword evidence="3 9" id="KW-0489">Methyltransferase</keyword>
<evidence type="ECO:0000256" key="7">
    <source>
        <dbReference type="ARBA" id="ARBA00048612"/>
    </source>
</evidence>
<dbReference type="GO" id="GO:0035243">
    <property type="term" value="F:protein-arginine omega-N symmetric methyltransferase activity"/>
    <property type="evidence" value="ECO:0007669"/>
    <property type="project" value="UniProtKB-EC"/>
</dbReference>
<comment type="function">
    <text evidence="8">Arginine methyltransferase involved in the assembly or stability of mitochondrial NADH:ubiquinone oxidoreductase complex (complex I). Acts by mediating symmetric dimethylation of 'Arg-118' of NDUFS2 after it assembles into the complex I, stabilizing the early intermediate complex.</text>
</comment>
<keyword evidence="5" id="KW-0809">Transit peptide</keyword>
<feature type="region of interest" description="Disordered" evidence="10">
    <location>
        <begin position="147"/>
        <end position="176"/>
    </location>
</feature>
<evidence type="ECO:0000256" key="1">
    <source>
        <dbReference type="ARBA" id="ARBA00004173"/>
    </source>
</evidence>
<evidence type="ECO:0000256" key="2">
    <source>
        <dbReference type="ARBA" id="ARBA00005891"/>
    </source>
</evidence>